<comment type="caution">
    <text evidence="1">The sequence shown here is derived from an EMBL/GenBank/DDBJ whole genome shotgun (WGS) entry which is preliminary data.</text>
</comment>
<name>A0A6A0A8G1_HAELA</name>
<sequence>MAPHPLNRQFSSEVRTSLTSFRLGNSGLGWRRLGLSGLLSLIAHAQDAQWRKSRTPRGGGRPSSLTADGVSGACVRKAAGARASSGGTLTNTTIAVVAWVQTLNTRTRLH</sequence>
<reference evidence="1 2" key="1">
    <citation type="submission" date="2020-02" db="EMBL/GenBank/DDBJ databases">
        <title>Draft genome sequence of Haematococcus lacustris strain NIES-144.</title>
        <authorList>
            <person name="Morimoto D."/>
            <person name="Nakagawa S."/>
            <person name="Yoshida T."/>
            <person name="Sawayama S."/>
        </authorList>
    </citation>
    <scope>NUCLEOTIDE SEQUENCE [LARGE SCALE GENOMIC DNA]</scope>
    <source>
        <strain evidence="1 2">NIES-144</strain>
    </source>
</reference>
<accession>A0A6A0A8G1</accession>
<feature type="non-terminal residue" evidence="1">
    <location>
        <position position="1"/>
    </location>
</feature>
<gene>
    <name evidence="1" type="ORF">HaLaN_27461</name>
</gene>
<dbReference type="EMBL" id="BLLF01004088">
    <property type="protein sequence ID" value="GFH28895.1"/>
    <property type="molecule type" value="Genomic_DNA"/>
</dbReference>
<keyword evidence="2" id="KW-1185">Reference proteome</keyword>
<feature type="non-terminal residue" evidence="1">
    <location>
        <position position="110"/>
    </location>
</feature>
<evidence type="ECO:0000313" key="1">
    <source>
        <dbReference type="EMBL" id="GFH28895.1"/>
    </source>
</evidence>
<protein>
    <submittedName>
        <fullName evidence="1">Uncharacterized protein</fullName>
    </submittedName>
</protein>
<dbReference type="Proteomes" id="UP000485058">
    <property type="component" value="Unassembled WGS sequence"/>
</dbReference>
<evidence type="ECO:0000313" key="2">
    <source>
        <dbReference type="Proteomes" id="UP000485058"/>
    </source>
</evidence>
<organism evidence="1 2">
    <name type="scientific">Haematococcus lacustris</name>
    <name type="common">Green alga</name>
    <name type="synonym">Haematococcus pluvialis</name>
    <dbReference type="NCBI Taxonomy" id="44745"/>
    <lineage>
        <taxon>Eukaryota</taxon>
        <taxon>Viridiplantae</taxon>
        <taxon>Chlorophyta</taxon>
        <taxon>core chlorophytes</taxon>
        <taxon>Chlorophyceae</taxon>
        <taxon>CS clade</taxon>
        <taxon>Chlamydomonadales</taxon>
        <taxon>Haematococcaceae</taxon>
        <taxon>Haematococcus</taxon>
    </lineage>
</organism>
<proteinExistence type="predicted"/>
<dbReference type="AlphaFoldDB" id="A0A6A0A8G1"/>